<reference evidence="2 3" key="1">
    <citation type="submission" date="2016-05" db="EMBL/GenBank/DDBJ databases">
        <title>Genomic and physiological characterization of Planctopirus sp. isolated from fresh water lake.</title>
        <authorList>
            <person name="Subhash Y."/>
            <person name="Ramana C."/>
        </authorList>
    </citation>
    <scope>NUCLEOTIDE SEQUENCE [LARGE SCALE GENOMIC DNA]</scope>
    <source>
        <strain evidence="2 3">JC280</strain>
    </source>
</reference>
<feature type="transmembrane region" description="Helical" evidence="1">
    <location>
        <begin position="43"/>
        <end position="63"/>
    </location>
</feature>
<gene>
    <name evidence="2" type="ORF">A6X21_17025</name>
</gene>
<dbReference type="RefSeq" id="WP_068845993.1">
    <property type="nucleotide sequence ID" value="NZ_LYDR01000033.1"/>
</dbReference>
<accession>A0A1C3EQJ3</accession>
<dbReference type="Proteomes" id="UP000094828">
    <property type="component" value="Unassembled WGS sequence"/>
</dbReference>
<dbReference type="AlphaFoldDB" id="A0A1C3EQJ3"/>
<organism evidence="2 3">
    <name type="scientific">Planctopirus hydrillae</name>
    <dbReference type="NCBI Taxonomy" id="1841610"/>
    <lineage>
        <taxon>Bacteria</taxon>
        <taxon>Pseudomonadati</taxon>
        <taxon>Planctomycetota</taxon>
        <taxon>Planctomycetia</taxon>
        <taxon>Planctomycetales</taxon>
        <taxon>Planctomycetaceae</taxon>
        <taxon>Planctopirus</taxon>
    </lineage>
</organism>
<evidence type="ECO:0000313" key="2">
    <source>
        <dbReference type="EMBL" id="ODA35507.1"/>
    </source>
</evidence>
<dbReference type="OrthoDB" id="214447at2"/>
<dbReference type="EMBL" id="LYDR01000033">
    <property type="protein sequence ID" value="ODA35507.1"/>
    <property type="molecule type" value="Genomic_DNA"/>
</dbReference>
<comment type="caution">
    <text evidence="2">The sequence shown here is derived from an EMBL/GenBank/DDBJ whole genome shotgun (WGS) entry which is preliminary data.</text>
</comment>
<evidence type="ECO:0000256" key="1">
    <source>
        <dbReference type="SAM" id="Phobius"/>
    </source>
</evidence>
<sequence>MSQPPSVSTYTLACVLIFLTLFELQIVLTVLRFSGVDPGGNRPWVRAGLMVVPLAMMVFYIFWGRTEFEKVRHLRGRFQLTSMQSLLVVVWILGAVFLGMQAIG</sequence>
<keyword evidence="1" id="KW-0812">Transmembrane</keyword>
<keyword evidence="1" id="KW-1133">Transmembrane helix</keyword>
<feature type="transmembrane region" description="Helical" evidence="1">
    <location>
        <begin position="12"/>
        <end position="31"/>
    </location>
</feature>
<keyword evidence="1" id="KW-0472">Membrane</keyword>
<evidence type="ECO:0000313" key="3">
    <source>
        <dbReference type="Proteomes" id="UP000094828"/>
    </source>
</evidence>
<proteinExistence type="predicted"/>
<protein>
    <submittedName>
        <fullName evidence="2">Uncharacterized protein</fullName>
    </submittedName>
</protein>
<feature type="transmembrane region" description="Helical" evidence="1">
    <location>
        <begin position="84"/>
        <end position="103"/>
    </location>
</feature>
<keyword evidence="3" id="KW-1185">Reference proteome</keyword>
<name>A0A1C3EQJ3_9PLAN</name>